<feature type="compositionally biased region" description="Low complexity" evidence="1">
    <location>
        <begin position="25"/>
        <end position="40"/>
    </location>
</feature>
<keyword evidence="4" id="KW-1185">Reference proteome</keyword>
<feature type="signal peptide" evidence="2">
    <location>
        <begin position="1"/>
        <end position="27"/>
    </location>
</feature>
<evidence type="ECO:0008006" key="5">
    <source>
        <dbReference type="Google" id="ProtNLM"/>
    </source>
</evidence>
<evidence type="ECO:0000256" key="1">
    <source>
        <dbReference type="SAM" id="MobiDB-lite"/>
    </source>
</evidence>
<dbReference type="Proteomes" id="UP000632289">
    <property type="component" value="Unassembled WGS sequence"/>
</dbReference>
<accession>A0A927EWT2</accession>
<dbReference type="PROSITE" id="PS51257">
    <property type="entry name" value="PROKAR_LIPOPROTEIN"/>
    <property type="match status" value="1"/>
</dbReference>
<organism evidence="3 4">
    <name type="scientific">Streptomyces chumphonensis</name>
    <dbReference type="NCBI Taxonomy" id="1214925"/>
    <lineage>
        <taxon>Bacteria</taxon>
        <taxon>Bacillati</taxon>
        <taxon>Actinomycetota</taxon>
        <taxon>Actinomycetes</taxon>
        <taxon>Kitasatosporales</taxon>
        <taxon>Streptomycetaceae</taxon>
        <taxon>Streptomyces</taxon>
    </lineage>
</organism>
<sequence length="228" mass="23618">MRHTRSRTRHTAVAVVLAVTTALTASACGDDGSNQSGSDSVKTSEQSEQPKEPKGPDDSEGSKDAEDDGPGKDAPGEDGGPDGVQGEDGEAPTKPKKDDQPFKPSGDTPFEKRADAIAHFWPNVEAADGRATGSDLQPVPAAQKAKGADTLTVTVGYGACDADHGVHVAESDDLVVLGGWREEGTAETCTEQLLTEKVTVELDEPLGDRAVVDAATGETLVTPTLTLE</sequence>
<feature type="compositionally biased region" description="Basic and acidic residues" evidence="1">
    <location>
        <begin position="48"/>
        <end position="75"/>
    </location>
</feature>
<comment type="caution">
    <text evidence="3">The sequence shown here is derived from an EMBL/GenBank/DDBJ whole genome shotgun (WGS) entry which is preliminary data.</text>
</comment>
<gene>
    <name evidence="3" type="ORF">IF129_01105</name>
</gene>
<evidence type="ECO:0000313" key="4">
    <source>
        <dbReference type="Proteomes" id="UP000632289"/>
    </source>
</evidence>
<evidence type="ECO:0000256" key="2">
    <source>
        <dbReference type="SAM" id="SignalP"/>
    </source>
</evidence>
<dbReference type="EMBL" id="JACXYU010000001">
    <property type="protein sequence ID" value="MBD3930172.1"/>
    <property type="molecule type" value="Genomic_DNA"/>
</dbReference>
<feature type="region of interest" description="Disordered" evidence="1">
    <location>
        <begin position="25"/>
        <end position="110"/>
    </location>
</feature>
<feature type="chain" id="PRO_5036979189" description="Lipoprotein" evidence="2">
    <location>
        <begin position="28"/>
        <end position="228"/>
    </location>
</feature>
<reference evidence="3" key="1">
    <citation type="submission" date="2020-09" db="EMBL/GenBank/DDBJ databases">
        <title>Secondary metabolite and genome analysis of marine Streptomyces chumphonensis KK1-2T.</title>
        <authorList>
            <person name="Phongsopitanun W."/>
            <person name="Kanchanasin P."/>
            <person name="Pittayakhajonwut P."/>
            <person name="Suwanborirux K."/>
            <person name="Tanasupawat S."/>
        </authorList>
    </citation>
    <scope>NUCLEOTIDE SEQUENCE</scope>
    <source>
        <strain evidence="3">KK1-2</strain>
    </source>
</reference>
<name>A0A927EWT2_9ACTN</name>
<protein>
    <recommendedName>
        <fullName evidence="5">Lipoprotein</fullName>
    </recommendedName>
</protein>
<feature type="compositionally biased region" description="Basic and acidic residues" evidence="1">
    <location>
        <begin position="91"/>
        <end position="101"/>
    </location>
</feature>
<dbReference type="RefSeq" id="WP_191207473.1">
    <property type="nucleotide sequence ID" value="NZ_JACXYU010000001.1"/>
</dbReference>
<proteinExistence type="predicted"/>
<evidence type="ECO:0000313" key="3">
    <source>
        <dbReference type="EMBL" id="MBD3930172.1"/>
    </source>
</evidence>
<keyword evidence="2" id="KW-0732">Signal</keyword>
<dbReference type="AlphaFoldDB" id="A0A927EWT2"/>